<reference evidence="2" key="2">
    <citation type="submission" date="2025-08" db="UniProtKB">
        <authorList>
            <consortium name="Ensembl"/>
        </authorList>
    </citation>
    <scope>IDENTIFICATION</scope>
</reference>
<feature type="compositionally biased region" description="Polar residues" evidence="1">
    <location>
        <begin position="52"/>
        <end position="66"/>
    </location>
</feature>
<dbReference type="OrthoDB" id="9976953at2759"/>
<dbReference type="Pfam" id="PF15379">
    <property type="entry name" value="DUF4606"/>
    <property type="match status" value="1"/>
</dbReference>
<dbReference type="PANTHER" id="PTHR35256">
    <property type="entry name" value="CHROMOSOME 8 OPEN READING FRAME 48"/>
    <property type="match status" value="1"/>
</dbReference>
<gene>
    <name evidence="2" type="primary">cunh8orf48</name>
</gene>
<name>A0A803TKV5_ANOCA</name>
<protein>
    <submittedName>
        <fullName evidence="2">Uncharacterized protein</fullName>
    </submittedName>
</protein>
<dbReference type="InterPro" id="IPR027932">
    <property type="entry name" value="DUF4606"/>
</dbReference>
<dbReference type="Bgee" id="ENSACAG00000013684">
    <property type="expression patterns" value="Expressed in lung and 13 other cell types or tissues"/>
</dbReference>
<dbReference type="KEGG" id="acs:100553398"/>
<dbReference type="Proteomes" id="UP000001646">
    <property type="component" value="Unplaced"/>
</dbReference>
<dbReference type="CTD" id="109313672"/>
<dbReference type="Ensembl" id="ENSACAT00000051387.1">
    <property type="protein sequence ID" value="ENSACAP00000035845.1"/>
    <property type="gene ID" value="ENSACAG00000013684.3"/>
</dbReference>
<dbReference type="GeneTree" id="ENSGT00940000166620"/>
<dbReference type="PANTHER" id="PTHR35256:SF1">
    <property type="entry name" value="EXPRESSED SEQUENCE AI429214"/>
    <property type="match status" value="1"/>
</dbReference>
<evidence type="ECO:0000256" key="1">
    <source>
        <dbReference type="SAM" id="MobiDB-lite"/>
    </source>
</evidence>
<evidence type="ECO:0000313" key="3">
    <source>
        <dbReference type="Proteomes" id="UP000001646"/>
    </source>
</evidence>
<reference evidence="2" key="1">
    <citation type="submission" date="2009-12" db="EMBL/GenBank/DDBJ databases">
        <title>The Genome Sequence of Anolis carolinensis (Green Anole Lizard).</title>
        <authorList>
            <consortium name="The Genome Sequencing Platform"/>
            <person name="Di Palma F."/>
            <person name="Alfoldi J."/>
            <person name="Heiman D."/>
            <person name="Young S."/>
            <person name="Grabherr M."/>
            <person name="Johnson J."/>
            <person name="Lander E.S."/>
            <person name="Lindblad-Toh K."/>
        </authorList>
    </citation>
    <scope>NUCLEOTIDE SEQUENCE [LARGE SCALE GENOMIC DNA]</scope>
    <source>
        <strain evidence="2">JBL SC #1</strain>
    </source>
</reference>
<dbReference type="RefSeq" id="XP_003226451.1">
    <property type="nucleotide sequence ID" value="XM_003226403.4"/>
</dbReference>
<sequence length="292" mass="33534">MELNWNQSSSIPDYSEDTFTSFSEEEETCREYDSDPFASYSSGKDSEWSAASDWSENTNQSSGQNSEVKKRDILDPAAAREYLTSKWINRLNVYKTTAVVARSAVEPANALTRIPEASEEELGALQSFCAVKINWLHHPPSLAPPKRSKYKDQSHRRTSEKLTMGDINCIVPDQLVNRLCLKNIKETLKQLSVIEIHQPSRCPQCMEKRAELAESDFLRRRKALMEKVLLQEKLEEYMYTRDSLTLIGEIHQTLPKLSDDPRHIWQGLNACVIPPRLVWVNRGRTQILNPHK</sequence>
<feature type="region of interest" description="Disordered" evidence="1">
    <location>
        <begin position="1"/>
        <end position="69"/>
    </location>
</feature>
<reference evidence="2" key="3">
    <citation type="submission" date="2025-09" db="UniProtKB">
        <authorList>
            <consortium name="Ensembl"/>
        </authorList>
    </citation>
    <scope>IDENTIFICATION</scope>
</reference>
<dbReference type="InParanoid" id="A0A803TKV5"/>
<accession>A0A803TKV5</accession>
<organism evidence="2 3">
    <name type="scientific">Anolis carolinensis</name>
    <name type="common">Green anole</name>
    <name type="synonym">American chameleon</name>
    <dbReference type="NCBI Taxonomy" id="28377"/>
    <lineage>
        <taxon>Eukaryota</taxon>
        <taxon>Metazoa</taxon>
        <taxon>Chordata</taxon>
        <taxon>Craniata</taxon>
        <taxon>Vertebrata</taxon>
        <taxon>Euteleostomi</taxon>
        <taxon>Lepidosauria</taxon>
        <taxon>Squamata</taxon>
        <taxon>Bifurcata</taxon>
        <taxon>Unidentata</taxon>
        <taxon>Episquamata</taxon>
        <taxon>Toxicofera</taxon>
        <taxon>Iguania</taxon>
        <taxon>Dactyloidae</taxon>
        <taxon>Anolis</taxon>
    </lineage>
</organism>
<keyword evidence="3" id="KW-1185">Reference proteome</keyword>
<dbReference type="GeneID" id="100553398"/>
<feature type="compositionally biased region" description="Polar residues" evidence="1">
    <location>
        <begin position="1"/>
        <end position="12"/>
    </location>
</feature>
<dbReference type="AlphaFoldDB" id="A0A803TKV5"/>
<evidence type="ECO:0000313" key="2">
    <source>
        <dbReference type="Ensembl" id="ENSACAP00000035845.1"/>
    </source>
</evidence>
<proteinExistence type="predicted"/>